<accession>A0A0V7ZD40</accession>
<evidence type="ECO:0000313" key="5">
    <source>
        <dbReference type="EMBL" id="KST62379.1"/>
    </source>
</evidence>
<evidence type="ECO:0000256" key="3">
    <source>
        <dbReference type="ARBA" id="ARBA00023163"/>
    </source>
</evidence>
<dbReference type="RefSeq" id="WP_027841475.1">
    <property type="nucleotide sequence ID" value="NZ_LMTZ01000157.1"/>
</dbReference>
<dbReference type="InterPro" id="IPR050397">
    <property type="entry name" value="Env_Response_Regulators"/>
</dbReference>
<proteinExistence type="predicted"/>
<evidence type="ECO:0000256" key="2">
    <source>
        <dbReference type="ARBA" id="ARBA00023125"/>
    </source>
</evidence>
<dbReference type="InterPro" id="IPR018490">
    <property type="entry name" value="cNMP-bd_dom_sf"/>
</dbReference>
<keyword evidence="2" id="KW-0238">DNA-binding</keyword>
<dbReference type="InterPro" id="IPR000595">
    <property type="entry name" value="cNMP-bd_dom"/>
</dbReference>
<dbReference type="PROSITE" id="PS50042">
    <property type="entry name" value="CNMP_BINDING_3"/>
    <property type="match status" value="1"/>
</dbReference>
<name>A0A0V7ZD40_9CYAN</name>
<keyword evidence="3" id="KW-0804">Transcription</keyword>
<keyword evidence="6" id="KW-1185">Reference proteome</keyword>
<dbReference type="CDD" id="cd00038">
    <property type="entry name" value="CAP_ED"/>
    <property type="match status" value="1"/>
</dbReference>
<evidence type="ECO:0000256" key="1">
    <source>
        <dbReference type="ARBA" id="ARBA00023015"/>
    </source>
</evidence>
<dbReference type="Gene3D" id="2.60.120.10">
    <property type="entry name" value="Jelly Rolls"/>
    <property type="match status" value="1"/>
</dbReference>
<dbReference type="PANTHER" id="PTHR24567:SF74">
    <property type="entry name" value="HTH-TYPE TRANSCRIPTIONAL REGULATOR ARCR"/>
    <property type="match status" value="1"/>
</dbReference>
<dbReference type="PANTHER" id="PTHR24567">
    <property type="entry name" value="CRP FAMILY TRANSCRIPTIONAL REGULATORY PROTEIN"/>
    <property type="match status" value="1"/>
</dbReference>
<sequence length="237" mass="26538">MSENLSVPTNQLLSALPLEEYQRILPHLEDISFPLGKVLYEPGKSITEVYFPNEAMLSLVSVMTDGSTTEVGLVGNEGMIGLPVILGGGYSISQVIVQVQGTAKKLSAELLKREFFRGGKLQKLLLLYTQARLSQISLIAACKSHHTVEQRFARWLLTVNDCITKDELPLTQKFISQMLGVRRASVTEAALVLQKLKIISYNRGHIKIIERKKLEETACECYSSIKQEFTRLLENNQ</sequence>
<protein>
    <submittedName>
        <fullName evidence="5">Crp/Fnr family transcriptional regulator</fullName>
    </submittedName>
</protein>
<dbReference type="EMBL" id="LMTZ01000157">
    <property type="protein sequence ID" value="KST62379.1"/>
    <property type="molecule type" value="Genomic_DNA"/>
</dbReference>
<dbReference type="GO" id="GO:0005829">
    <property type="term" value="C:cytosol"/>
    <property type="evidence" value="ECO:0007669"/>
    <property type="project" value="TreeGrafter"/>
</dbReference>
<dbReference type="Proteomes" id="UP000053372">
    <property type="component" value="Unassembled WGS sequence"/>
</dbReference>
<evidence type="ECO:0000313" key="6">
    <source>
        <dbReference type="Proteomes" id="UP000053372"/>
    </source>
</evidence>
<dbReference type="GO" id="GO:0003677">
    <property type="term" value="F:DNA binding"/>
    <property type="evidence" value="ECO:0007669"/>
    <property type="project" value="UniProtKB-KW"/>
</dbReference>
<dbReference type="SMART" id="SM00100">
    <property type="entry name" value="cNMP"/>
    <property type="match status" value="1"/>
</dbReference>
<keyword evidence="1" id="KW-0805">Transcription regulation</keyword>
<dbReference type="GO" id="GO:0003700">
    <property type="term" value="F:DNA-binding transcription factor activity"/>
    <property type="evidence" value="ECO:0007669"/>
    <property type="project" value="TreeGrafter"/>
</dbReference>
<dbReference type="InterPro" id="IPR036388">
    <property type="entry name" value="WH-like_DNA-bd_sf"/>
</dbReference>
<comment type="caution">
    <text evidence="5">The sequence shown here is derived from an EMBL/GenBank/DDBJ whole genome shotgun (WGS) entry which is preliminary data.</text>
</comment>
<dbReference type="InterPro" id="IPR036390">
    <property type="entry name" value="WH_DNA-bd_sf"/>
</dbReference>
<dbReference type="SUPFAM" id="SSF51206">
    <property type="entry name" value="cAMP-binding domain-like"/>
    <property type="match status" value="1"/>
</dbReference>
<dbReference type="SUPFAM" id="SSF46785">
    <property type="entry name" value="Winged helix' DNA-binding domain"/>
    <property type="match status" value="1"/>
</dbReference>
<reference evidence="5 6" key="1">
    <citation type="journal article" date="2015" name="Genome Announc.">
        <title>Draft Genome of the Euendolithic (true boring) Cyanobacterium Mastigocoleus testarum strain BC008.</title>
        <authorList>
            <person name="Guida B.S."/>
            <person name="Garcia-Pichel F."/>
        </authorList>
    </citation>
    <scope>NUCLEOTIDE SEQUENCE [LARGE SCALE GENOMIC DNA]</scope>
    <source>
        <strain evidence="5 6">BC008</strain>
    </source>
</reference>
<evidence type="ECO:0000259" key="4">
    <source>
        <dbReference type="PROSITE" id="PS50042"/>
    </source>
</evidence>
<dbReference type="InterPro" id="IPR014710">
    <property type="entry name" value="RmlC-like_jellyroll"/>
</dbReference>
<dbReference type="Gene3D" id="1.10.10.10">
    <property type="entry name" value="Winged helix-like DNA-binding domain superfamily/Winged helix DNA-binding domain"/>
    <property type="match status" value="1"/>
</dbReference>
<dbReference type="Pfam" id="PF00027">
    <property type="entry name" value="cNMP_binding"/>
    <property type="match status" value="1"/>
</dbReference>
<dbReference type="InterPro" id="IPR012318">
    <property type="entry name" value="HTH_CRP"/>
</dbReference>
<dbReference type="AlphaFoldDB" id="A0A0V7ZD40"/>
<organism evidence="5 6">
    <name type="scientific">Mastigocoleus testarum BC008</name>
    <dbReference type="NCBI Taxonomy" id="371196"/>
    <lineage>
        <taxon>Bacteria</taxon>
        <taxon>Bacillati</taxon>
        <taxon>Cyanobacteriota</taxon>
        <taxon>Cyanophyceae</taxon>
        <taxon>Nostocales</taxon>
        <taxon>Hapalosiphonaceae</taxon>
        <taxon>Mastigocoleus</taxon>
    </lineage>
</organism>
<gene>
    <name evidence="5" type="ORF">BC008_09420</name>
</gene>
<feature type="domain" description="Cyclic nucleotide-binding" evidence="4">
    <location>
        <begin position="12"/>
        <end position="86"/>
    </location>
</feature>
<dbReference type="OrthoDB" id="8969464at2"/>
<dbReference type="Pfam" id="PF13545">
    <property type="entry name" value="HTH_Crp_2"/>
    <property type="match status" value="1"/>
</dbReference>